<reference evidence="14 15" key="1">
    <citation type="submission" date="2017-03" db="EMBL/GenBank/DDBJ databases">
        <title>Lifting the veil on microbial sulfur biogeochemistry in mining wastewaters.</title>
        <authorList>
            <person name="Kantor R.S."/>
            <person name="Colenbrander Nelson T."/>
            <person name="Marshall S."/>
            <person name="Bennett D."/>
            <person name="Apte S."/>
            <person name="Camacho D."/>
            <person name="Thomas B.C."/>
            <person name="Warren L.A."/>
            <person name="Banfield J.F."/>
        </authorList>
    </citation>
    <scope>NUCLEOTIDE SEQUENCE [LARGE SCALE GENOMIC DNA]</scope>
    <source>
        <strain evidence="14">32-68-21</strain>
    </source>
</reference>
<dbReference type="GO" id="GO:0106312">
    <property type="term" value="F:methylenetetrahydrofolate reductase (NADH) activity"/>
    <property type="evidence" value="ECO:0007669"/>
    <property type="project" value="UniProtKB-EC"/>
</dbReference>
<name>A0A258HE07_9CAUL</name>
<evidence type="ECO:0000256" key="5">
    <source>
        <dbReference type="ARBA" id="ARBA00022630"/>
    </source>
</evidence>
<dbReference type="InterPro" id="IPR029041">
    <property type="entry name" value="FAD-linked_oxidoreductase-like"/>
</dbReference>
<evidence type="ECO:0000256" key="6">
    <source>
        <dbReference type="ARBA" id="ARBA00022827"/>
    </source>
</evidence>
<dbReference type="NCBIfam" id="TIGR00676">
    <property type="entry name" value="fadh2"/>
    <property type="match status" value="1"/>
</dbReference>
<dbReference type="Proteomes" id="UP000216147">
    <property type="component" value="Unassembled WGS sequence"/>
</dbReference>
<gene>
    <name evidence="14" type="ORF">B7Y86_15140</name>
</gene>
<evidence type="ECO:0000256" key="1">
    <source>
        <dbReference type="ARBA" id="ARBA00001974"/>
    </source>
</evidence>
<dbReference type="AlphaFoldDB" id="A0A258HE07"/>
<dbReference type="InterPro" id="IPR004620">
    <property type="entry name" value="MTHF_reductase_bac"/>
</dbReference>
<comment type="cofactor">
    <cofactor evidence="1 12">
        <name>FAD</name>
        <dbReference type="ChEBI" id="CHEBI:57692"/>
    </cofactor>
</comment>
<evidence type="ECO:0000256" key="13">
    <source>
        <dbReference type="SAM" id="MobiDB-lite"/>
    </source>
</evidence>
<dbReference type="Pfam" id="PF02219">
    <property type="entry name" value="MTHFR"/>
    <property type="match status" value="1"/>
</dbReference>
<dbReference type="UniPathway" id="UPA00193"/>
<evidence type="ECO:0000256" key="4">
    <source>
        <dbReference type="ARBA" id="ARBA00022605"/>
    </source>
</evidence>
<evidence type="ECO:0000256" key="2">
    <source>
        <dbReference type="ARBA" id="ARBA00004777"/>
    </source>
</evidence>
<comment type="pathway">
    <text evidence="10">Amino-acid biosynthesis; L-methionine biosynthesis via de novo pathway.</text>
</comment>
<dbReference type="EC" id="1.5.1.54" evidence="12"/>
<comment type="similarity">
    <text evidence="3 12">Belongs to the methylenetetrahydrofolate reductase family.</text>
</comment>
<dbReference type="InterPro" id="IPR003171">
    <property type="entry name" value="Mehydrof_redctse-like"/>
</dbReference>
<dbReference type="CDD" id="cd00537">
    <property type="entry name" value="MTHFR"/>
    <property type="match status" value="1"/>
</dbReference>
<keyword evidence="8" id="KW-0520">NAD</keyword>
<keyword evidence="4" id="KW-0028">Amino-acid biosynthesis</keyword>
<dbReference type="PANTHER" id="PTHR45754:SF3">
    <property type="entry name" value="METHYLENETETRAHYDROFOLATE REDUCTASE (NADPH)"/>
    <property type="match status" value="1"/>
</dbReference>
<evidence type="ECO:0000313" key="14">
    <source>
        <dbReference type="EMBL" id="OYX54844.1"/>
    </source>
</evidence>
<evidence type="ECO:0000313" key="15">
    <source>
        <dbReference type="Proteomes" id="UP000216147"/>
    </source>
</evidence>
<dbReference type="EMBL" id="NCEQ01000019">
    <property type="protein sequence ID" value="OYX54844.1"/>
    <property type="molecule type" value="Genomic_DNA"/>
</dbReference>
<evidence type="ECO:0000256" key="7">
    <source>
        <dbReference type="ARBA" id="ARBA00023002"/>
    </source>
</evidence>
<keyword evidence="9" id="KW-0486">Methionine biosynthesis</keyword>
<comment type="caution">
    <text evidence="14">The sequence shown here is derived from an EMBL/GenBank/DDBJ whole genome shotgun (WGS) entry which is preliminary data.</text>
</comment>
<organism evidence="14 15">
    <name type="scientific">Brevundimonas subvibrioides</name>
    <dbReference type="NCBI Taxonomy" id="74313"/>
    <lineage>
        <taxon>Bacteria</taxon>
        <taxon>Pseudomonadati</taxon>
        <taxon>Pseudomonadota</taxon>
        <taxon>Alphaproteobacteria</taxon>
        <taxon>Caulobacterales</taxon>
        <taxon>Caulobacteraceae</taxon>
        <taxon>Brevundimonas</taxon>
    </lineage>
</organism>
<evidence type="ECO:0000256" key="12">
    <source>
        <dbReference type="RuleBase" id="RU003862"/>
    </source>
</evidence>
<proteinExistence type="inferred from homology"/>
<protein>
    <recommendedName>
        <fullName evidence="12">Methylenetetrahydrofolate reductase</fullName>
        <ecNumber evidence="12">1.5.1.54</ecNumber>
    </recommendedName>
</protein>
<feature type="region of interest" description="Disordered" evidence="13">
    <location>
        <begin position="316"/>
        <end position="357"/>
    </location>
</feature>
<keyword evidence="5 12" id="KW-0285">Flavoprotein</keyword>
<evidence type="ECO:0000256" key="11">
    <source>
        <dbReference type="ARBA" id="ARBA00048628"/>
    </source>
</evidence>
<evidence type="ECO:0000256" key="10">
    <source>
        <dbReference type="ARBA" id="ARBA00034478"/>
    </source>
</evidence>
<evidence type="ECO:0000256" key="9">
    <source>
        <dbReference type="ARBA" id="ARBA00023167"/>
    </source>
</evidence>
<comment type="pathway">
    <text evidence="2 12">One-carbon metabolism; tetrahydrofolate interconversion.</text>
</comment>
<feature type="compositionally biased region" description="Gly residues" evidence="13">
    <location>
        <begin position="317"/>
        <end position="329"/>
    </location>
</feature>
<keyword evidence="6 12" id="KW-0274">FAD</keyword>
<dbReference type="GO" id="GO:0035999">
    <property type="term" value="P:tetrahydrofolate interconversion"/>
    <property type="evidence" value="ECO:0007669"/>
    <property type="project" value="UniProtKB-UniPathway"/>
</dbReference>
<keyword evidence="7 12" id="KW-0560">Oxidoreductase</keyword>
<dbReference type="GO" id="GO:0005829">
    <property type="term" value="C:cytosol"/>
    <property type="evidence" value="ECO:0007669"/>
    <property type="project" value="InterPro"/>
</dbReference>
<comment type="catalytic activity">
    <reaction evidence="11">
        <text>(6S)-5-methyl-5,6,7,8-tetrahydrofolate + NAD(+) = (6R)-5,10-methylene-5,6,7,8-tetrahydrofolate + NADH + H(+)</text>
        <dbReference type="Rhea" id="RHEA:19821"/>
        <dbReference type="ChEBI" id="CHEBI:15378"/>
        <dbReference type="ChEBI" id="CHEBI:15636"/>
        <dbReference type="ChEBI" id="CHEBI:18608"/>
        <dbReference type="ChEBI" id="CHEBI:57540"/>
        <dbReference type="ChEBI" id="CHEBI:57945"/>
        <dbReference type="EC" id="1.5.1.54"/>
    </reaction>
    <physiologicalReaction direction="right-to-left" evidence="11">
        <dbReference type="Rhea" id="RHEA:19823"/>
    </physiologicalReaction>
</comment>
<sequence>MAAAVSPLAEARALLLSPLGPVARAGQNANPVRVSFEFFPPKTDKAEETLWQAVRRLEPLHPEFVSVTYGAGGSTRERTHRTVQRMLTETTLKPAAHLTCVDASRSEVDEVIRDYKAIGVNHIVALRGDPPGATGIGGAYQPRADGYANATELTQAISRVGGFDVTVGVYPERHPESPSIDHDIDVLKAKIDAGATRAVSQFFFDIDAFLRFHDRVRAAGVTIPLIPGIMPVSNFAGLVRMCGSCGASVPDWLAAHFEGLDDDPETRKLLAASVAAETCARLQEEGFSDFHFYTLNRADLVYAICRVLGVREQSSPIGGGGPQGGGGGLPHTPESGVNPLRHSASLRATSPNGGGLA</sequence>
<accession>A0A258HE07</accession>
<dbReference type="PANTHER" id="PTHR45754">
    <property type="entry name" value="METHYLENETETRAHYDROFOLATE REDUCTASE"/>
    <property type="match status" value="1"/>
</dbReference>
<dbReference type="GO" id="GO:0071949">
    <property type="term" value="F:FAD binding"/>
    <property type="evidence" value="ECO:0007669"/>
    <property type="project" value="TreeGrafter"/>
</dbReference>
<dbReference type="GO" id="GO:0009086">
    <property type="term" value="P:methionine biosynthetic process"/>
    <property type="evidence" value="ECO:0007669"/>
    <property type="project" value="UniProtKB-KW"/>
</dbReference>
<evidence type="ECO:0000256" key="8">
    <source>
        <dbReference type="ARBA" id="ARBA00023027"/>
    </source>
</evidence>
<evidence type="ECO:0000256" key="3">
    <source>
        <dbReference type="ARBA" id="ARBA00006743"/>
    </source>
</evidence>
<dbReference type="Gene3D" id="3.20.20.220">
    <property type="match status" value="1"/>
</dbReference>
<dbReference type="SUPFAM" id="SSF51730">
    <property type="entry name" value="FAD-linked oxidoreductase"/>
    <property type="match status" value="1"/>
</dbReference>